<name>A0A7W6D928_9HYPH</name>
<reference evidence="3 4" key="1">
    <citation type="submission" date="2020-08" db="EMBL/GenBank/DDBJ databases">
        <title>Genomic Encyclopedia of Type Strains, Phase IV (KMG-IV): sequencing the most valuable type-strain genomes for metagenomic binning, comparative biology and taxonomic classification.</title>
        <authorList>
            <person name="Goeker M."/>
        </authorList>
    </citation>
    <scope>NUCLEOTIDE SEQUENCE [LARGE SCALE GENOMIC DNA]</scope>
    <source>
        <strain evidence="3 4">DSM 100211</strain>
    </source>
</reference>
<evidence type="ECO:0000256" key="1">
    <source>
        <dbReference type="SAM" id="MobiDB-lite"/>
    </source>
</evidence>
<feature type="signal peptide" evidence="2">
    <location>
        <begin position="1"/>
        <end position="28"/>
    </location>
</feature>
<evidence type="ECO:0000313" key="3">
    <source>
        <dbReference type="EMBL" id="MBB3978292.1"/>
    </source>
</evidence>
<evidence type="ECO:0000256" key="2">
    <source>
        <dbReference type="SAM" id="SignalP"/>
    </source>
</evidence>
<dbReference type="Proteomes" id="UP000574761">
    <property type="component" value="Unassembled WGS sequence"/>
</dbReference>
<keyword evidence="4" id="KW-1185">Reference proteome</keyword>
<evidence type="ECO:0000313" key="4">
    <source>
        <dbReference type="Proteomes" id="UP000574761"/>
    </source>
</evidence>
<sequence>MTKRSGTLSMRLALAGAIAGCATPPVMAQSDTSDESGPFAAAPARDPDIAVQEEFDAARRADTVKAWELFIARHPDHRLAKEAQQELRRLTGQ</sequence>
<organism evidence="3 4">
    <name type="scientific">Mycoplana azooxidifex</name>
    <dbReference type="NCBI Taxonomy" id="1636188"/>
    <lineage>
        <taxon>Bacteria</taxon>
        <taxon>Pseudomonadati</taxon>
        <taxon>Pseudomonadota</taxon>
        <taxon>Alphaproteobacteria</taxon>
        <taxon>Hyphomicrobiales</taxon>
        <taxon>Rhizobiaceae</taxon>
        <taxon>Mycoplana</taxon>
    </lineage>
</organism>
<feature type="chain" id="PRO_5030999947" evidence="2">
    <location>
        <begin position="29"/>
        <end position="93"/>
    </location>
</feature>
<dbReference type="EMBL" id="JACIEE010000007">
    <property type="protein sequence ID" value="MBB3978292.1"/>
    <property type="molecule type" value="Genomic_DNA"/>
</dbReference>
<keyword evidence="2" id="KW-0732">Signal</keyword>
<proteinExistence type="predicted"/>
<dbReference type="RefSeq" id="WP_183806561.1">
    <property type="nucleotide sequence ID" value="NZ_JACIEE010000007.1"/>
</dbReference>
<dbReference type="AlphaFoldDB" id="A0A7W6D928"/>
<gene>
    <name evidence="3" type="ORF">GGQ64_003526</name>
</gene>
<protein>
    <submittedName>
        <fullName evidence="3">Uncharacterized protein</fullName>
    </submittedName>
</protein>
<feature type="region of interest" description="Disordered" evidence="1">
    <location>
        <begin position="26"/>
        <end position="46"/>
    </location>
</feature>
<comment type="caution">
    <text evidence="3">The sequence shown here is derived from an EMBL/GenBank/DDBJ whole genome shotgun (WGS) entry which is preliminary data.</text>
</comment>
<accession>A0A7W6D928</accession>